<proteinExistence type="predicted"/>
<dbReference type="AlphaFoldDB" id="F4PZZ6"/>
<name>F4PZZ6_CACFS</name>
<evidence type="ECO:0000313" key="2">
    <source>
        <dbReference type="Proteomes" id="UP000007797"/>
    </source>
</evidence>
<reference evidence="2" key="1">
    <citation type="journal article" date="2011" name="Genome Res.">
        <title>Phylogeny-wide analysis of social amoeba genomes highlights ancient origins for complex intercellular communication.</title>
        <authorList>
            <person name="Heidel A.J."/>
            <person name="Lawal H.M."/>
            <person name="Felder M."/>
            <person name="Schilde C."/>
            <person name="Helps N.R."/>
            <person name="Tunggal B."/>
            <person name="Rivero F."/>
            <person name="John U."/>
            <person name="Schleicher M."/>
            <person name="Eichinger L."/>
            <person name="Platzer M."/>
            <person name="Noegel A.A."/>
            <person name="Schaap P."/>
            <person name="Gloeckner G."/>
        </authorList>
    </citation>
    <scope>NUCLEOTIDE SEQUENCE [LARGE SCALE GENOMIC DNA]</scope>
    <source>
        <strain evidence="2">SH3</strain>
    </source>
</reference>
<organism evidence="1 2">
    <name type="scientific">Cavenderia fasciculata</name>
    <name type="common">Slime mold</name>
    <name type="synonym">Dictyostelium fasciculatum</name>
    <dbReference type="NCBI Taxonomy" id="261658"/>
    <lineage>
        <taxon>Eukaryota</taxon>
        <taxon>Amoebozoa</taxon>
        <taxon>Evosea</taxon>
        <taxon>Eumycetozoa</taxon>
        <taxon>Dictyostelia</taxon>
        <taxon>Acytosteliales</taxon>
        <taxon>Cavenderiaceae</taxon>
        <taxon>Cavenderia</taxon>
    </lineage>
</organism>
<evidence type="ECO:0000313" key="1">
    <source>
        <dbReference type="EMBL" id="EGG18910.1"/>
    </source>
</evidence>
<keyword evidence="2" id="KW-1185">Reference proteome</keyword>
<dbReference type="RefSeq" id="XP_004357372.1">
    <property type="nucleotide sequence ID" value="XM_004357316.1"/>
</dbReference>
<dbReference type="Proteomes" id="UP000007797">
    <property type="component" value="Unassembled WGS sequence"/>
</dbReference>
<dbReference type="EMBL" id="GL883017">
    <property type="protein sequence ID" value="EGG18910.1"/>
    <property type="molecule type" value="Genomic_DNA"/>
</dbReference>
<dbReference type="KEGG" id="dfa:DFA_02649"/>
<sequence>MVSLFFQSRYHKDLSNDTIKSIKKIITRYIGKAIECIVTKQCEYAINWPTSQQPNTGKYIFTCASTRDIQPIFSFTNQLFRHLGFNKDSTNKFKNNILESTNVINLQSDNVLFIHSDICSNGDDDILQEVYSEAGNADFSNIHWQTMMLNHIVNNWYQIQRQALPFI</sequence>
<dbReference type="GeneID" id="14870867"/>
<accession>F4PZZ6</accession>
<protein>
    <submittedName>
        <fullName evidence="1">Uncharacterized protein</fullName>
    </submittedName>
</protein>
<gene>
    <name evidence="1" type="ORF">DFA_02649</name>
</gene>